<dbReference type="InterPro" id="IPR013785">
    <property type="entry name" value="Aldolase_TIM"/>
</dbReference>
<dbReference type="GO" id="GO:0051536">
    <property type="term" value="F:iron-sulfur cluster binding"/>
    <property type="evidence" value="ECO:0007669"/>
    <property type="project" value="UniProtKB-KW"/>
</dbReference>
<keyword evidence="4" id="KW-0411">Iron-sulfur</keyword>
<evidence type="ECO:0000256" key="4">
    <source>
        <dbReference type="ARBA" id="ARBA00023014"/>
    </source>
</evidence>
<dbReference type="SMART" id="SM00729">
    <property type="entry name" value="Elp3"/>
    <property type="match status" value="1"/>
</dbReference>
<evidence type="ECO:0000256" key="3">
    <source>
        <dbReference type="ARBA" id="ARBA00023004"/>
    </source>
</evidence>
<keyword evidence="2" id="KW-0479">Metal-binding</keyword>
<dbReference type="AlphaFoldDB" id="A0A7C5VM50"/>
<dbReference type="PROSITE" id="PS51918">
    <property type="entry name" value="RADICAL_SAM"/>
    <property type="match status" value="1"/>
</dbReference>
<dbReference type="InterPro" id="IPR007197">
    <property type="entry name" value="rSAM"/>
</dbReference>
<sequence length="301" mass="34317">MKLRASYWTWKIINGQLSAERMPTAYLMLDGKCVYDCAYCTHARNSSSDERFLSRILWKEIDSSGLSKLIAFKRVCIQVVNYARAHEDAISLIGLLNKTFASLTRDYKPLISVSTRISNLQQVDEYFSAGADNLGIALDVVAPRLYSHLRNGNFQNTVGLLIEASKKYPGRITTHIIVGLGETDIQIFDIFKLMKQHQVQIALFAFTPVKGTKLQNHPIPSLERYRKVQLLRFLIFELDLEPNVTFDNNGYIADIKVPEELLEITKKAYLTSGCSFCTRPYYNDKPTNAQLFNLFDETLAH</sequence>
<dbReference type="Gene3D" id="3.20.20.70">
    <property type="entry name" value="Aldolase class I"/>
    <property type="match status" value="1"/>
</dbReference>
<dbReference type="InterPro" id="IPR058240">
    <property type="entry name" value="rSAM_sf"/>
</dbReference>
<organism evidence="6">
    <name type="scientific">Fervidobacterium thailandense</name>
    <dbReference type="NCBI Taxonomy" id="1008305"/>
    <lineage>
        <taxon>Bacteria</taxon>
        <taxon>Thermotogati</taxon>
        <taxon>Thermotogota</taxon>
        <taxon>Thermotogae</taxon>
        <taxon>Thermotogales</taxon>
        <taxon>Fervidobacteriaceae</taxon>
        <taxon>Fervidobacterium</taxon>
    </lineage>
</organism>
<accession>A0A7C5VM50</accession>
<evidence type="ECO:0000256" key="2">
    <source>
        <dbReference type="ARBA" id="ARBA00022723"/>
    </source>
</evidence>
<protein>
    <submittedName>
        <fullName evidence="6">Radical SAM protein</fullName>
    </submittedName>
</protein>
<evidence type="ECO:0000256" key="1">
    <source>
        <dbReference type="ARBA" id="ARBA00022691"/>
    </source>
</evidence>
<dbReference type="SFLD" id="SFLDS00029">
    <property type="entry name" value="Radical_SAM"/>
    <property type="match status" value="1"/>
</dbReference>
<name>A0A7C5VM50_9BACT</name>
<reference evidence="6" key="1">
    <citation type="journal article" date="2020" name="mSystems">
        <title>Genome- and Community-Level Interaction Insights into Carbon Utilization and Element Cycling Functions of Hydrothermarchaeota in Hydrothermal Sediment.</title>
        <authorList>
            <person name="Zhou Z."/>
            <person name="Liu Y."/>
            <person name="Xu W."/>
            <person name="Pan J."/>
            <person name="Luo Z.H."/>
            <person name="Li M."/>
        </authorList>
    </citation>
    <scope>NUCLEOTIDE SEQUENCE [LARGE SCALE GENOMIC DNA]</scope>
    <source>
        <strain evidence="6">SpSt-609</strain>
    </source>
</reference>
<dbReference type="EMBL" id="DSZY01000004">
    <property type="protein sequence ID" value="HGU39606.1"/>
    <property type="molecule type" value="Genomic_DNA"/>
</dbReference>
<comment type="caution">
    <text evidence="6">The sequence shown here is derived from an EMBL/GenBank/DDBJ whole genome shotgun (WGS) entry which is preliminary data.</text>
</comment>
<proteinExistence type="predicted"/>
<evidence type="ECO:0000259" key="5">
    <source>
        <dbReference type="PROSITE" id="PS51918"/>
    </source>
</evidence>
<keyword evidence="1" id="KW-0949">S-adenosyl-L-methionine</keyword>
<gene>
    <name evidence="6" type="ORF">ENT77_00150</name>
</gene>
<feature type="domain" description="Radical SAM core" evidence="5">
    <location>
        <begin position="19"/>
        <end position="241"/>
    </location>
</feature>
<dbReference type="InterPro" id="IPR006638">
    <property type="entry name" value="Elp3/MiaA/NifB-like_rSAM"/>
</dbReference>
<dbReference type="GO" id="GO:0003824">
    <property type="term" value="F:catalytic activity"/>
    <property type="evidence" value="ECO:0007669"/>
    <property type="project" value="InterPro"/>
</dbReference>
<dbReference type="GO" id="GO:0046872">
    <property type="term" value="F:metal ion binding"/>
    <property type="evidence" value="ECO:0007669"/>
    <property type="project" value="UniProtKB-KW"/>
</dbReference>
<dbReference type="SFLD" id="SFLDG01098">
    <property type="entry name" value="Uncharacterised_Radical_SAM_Su"/>
    <property type="match status" value="1"/>
</dbReference>
<dbReference type="SUPFAM" id="SSF102114">
    <property type="entry name" value="Radical SAM enzymes"/>
    <property type="match status" value="1"/>
</dbReference>
<evidence type="ECO:0000313" key="6">
    <source>
        <dbReference type="EMBL" id="HGU39606.1"/>
    </source>
</evidence>
<keyword evidence="3" id="KW-0408">Iron</keyword>